<sequence length="211" mass="23800">MGPVLHIMRHAQGFHDTLPEGHQIHDPHLTPHGVEECKAVLASFKTYDRIDLLLASPMRRAIQTCRLCFAPCVEQRGMKIIALPLAEEATADPSDTGSSIDVLRSEFGDFVDLTNVKDGWYQHIGEFATDHEHLVARATHLRQWIRNRPEREAVLVCHGLFAHYITGEVDEKGNQTTGWWKDAELRTYRFTDGADEMALLSQVKAEALSMS</sequence>
<organism evidence="1 2">
    <name type="scientific">Polychaeton citri CBS 116435</name>
    <dbReference type="NCBI Taxonomy" id="1314669"/>
    <lineage>
        <taxon>Eukaryota</taxon>
        <taxon>Fungi</taxon>
        <taxon>Dikarya</taxon>
        <taxon>Ascomycota</taxon>
        <taxon>Pezizomycotina</taxon>
        <taxon>Dothideomycetes</taxon>
        <taxon>Dothideomycetidae</taxon>
        <taxon>Capnodiales</taxon>
        <taxon>Capnodiaceae</taxon>
        <taxon>Polychaeton</taxon>
    </lineage>
</organism>
<comment type="caution">
    <text evidence="1">The sequence shown here is derived from an EMBL/GenBank/DDBJ whole genome shotgun (WGS) entry which is preliminary data.</text>
</comment>
<reference evidence="1" key="1">
    <citation type="journal article" date="2020" name="Stud. Mycol.">
        <title>101 Dothideomycetes genomes: a test case for predicting lifestyles and emergence of pathogens.</title>
        <authorList>
            <person name="Haridas S."/>
            <person name="Albert R."/>
            <person name="Binder M."/>
            <person name="Bloem J."/>
            <person name="Labutti K."/>
            <person name="Salamov A."/>
            <person name="Andreopoulos B."/>
            <person name="Baker S."/>
            <person name="Barry K."/>
            <person name="Bills G."/>
            <person name="Bluhm B."/>
            <person name="Cannon C."/>
            <person name="Castanera R."/>
            <person name="Culley D."/>
            <person name="Daum C."/>
            <person name="Ezra D."/>
            <person name="Gonzalez J."/>
            <person name="Henrissat B."/>
            <person name="Kuo A."/>
            <person name="Liang C."/>
            <person name="Lipzen A."/>
            <person name="Lutzoni F."/>
            <person name="Magnuson J."/>
            <person name="Mondo S."/>
            <person name="Nolan M."/>
            <person name="Ohm R."/>
            <person name="Pangilinan J."/>
            <person name="Park H.-J."/>
            <person name="Ramirez L."/>
            <person name="Alfaro M."/>
            <person name="Sun H."/>
            <person name="Tritt A."/>
            <person name="Yoshinaga Y."/>
            <person name="Zwiers L.-H."/>
            <person name="Turgeon B."/>
            <person name="Goodwin S."/>
            <person name="Spatafora J."/>
            <person name="Crous P."/>
            <person name="Grigoriev I."/>
        </authorList>
    </citation>
    <scope>NUCLEOTIDE SEQUENCE</scope>
    <source>
        <strain evidence="1">CBS 116435</strain>
    </source>
</reference>
<gene>
    <name evidence="1" type="ORF">K431DRAFT_269474</name>
</gene>
<dbReference type="AlphaFoldDB" id="A0A9P4Q9T9"/>
<accession>A0A9P4Q9T9</accession>
<dbReference type="SMART" id="SM00855">
    <property type="entry name" value="PGAM"/>
    <property type="match status" value="1"/>
</dbReference>
<dbReference type="InterPro" id="IPR050275">
    <property type="entry name" value="PGM_Phosphatase"/>
</dbReference>
<dbReference type="Pfam" id="PF00300">
    <property type="entry name" value="His_Phos_1"/>
    <property type="match status" value="1"/>
</dbReference>
<dbReference type="CDD" id="cd07067">
    <property type="entry name" value="HP_PGM_like"/>
    <property type="match status" value="1"/>
</dbReference>
<dbReference type="EMBL" id="MU003794">
    <property type="protein sequence ID" value="KAF2720971.1"/>
    <property type="molecule type" value="Genomic_DNA"/>
</dbReference>
<keyword evidence="2" id="KW-1185">Reference proteome</keyword>
<dbReference type="GO" id="GO:0016791">
    <property type="term" value="F:phosphatase activity"/>
    <property type="evidence" value="ECO:0007669"/>
    <property type="project" value="TreeGrafter"/>
</dbReference>
<proteinExistence type="predicted"/>
<dbReference type="Gene3D" id="3.40.50.1240">
    <property type="entry name" value="Phosphoglycerate mutase-like"/>
    <property type="match status" value="1"/>
</dbReference>
<dbReference type="Proteomes" id="UP000799441">
    <property type="component" value="Unassembled WGS sequence"/>
</dbReference>
<dbReference type="PANTHER" id="PTHR48100:SF54">
    <property type="entry name" value="PHOSPHATASE SPAC5H10.03-RELATED"/>
    <property type="match status" value="1"/>
</dbReference>
<dbReference type="SUPFAM" id="SSF53254">
    <property type="entry name" value="Phosphoglycerate mutase-like"/>
    <property type="match status" value="1"/>
</dbReference>
<evidence type="ECO:0000313" key="2">
    <source>
        <dbReference type="Proteomes" id="UP000799441"/>
    </source>
</evidence>
<dbReference type="OrthoDB" id="496981at2759"/>
<name>A0A9P4Q9T9_9PEZI</name>
<dbReference type="InterPro" id="IPR029033">
    <property type="entry name" value="His_PPase_superfam"/>
</dbReference>
<evidence type="ECO:0000313" key="1">
    <source>
        <dbReference type="EMBL" id="KAF2720971.1"/>
    </source>
</evidence>
<dbReference type="InterPro" id="IPR013078">
    <property type="entry name" value="His_Pase_superF_clade-1"/>
</dbReference>
<protein>
    <recommendedName>
        <fullName evidence="3">Phosphoglycerate mutase-like protein</fullName>
    </recommendedName>
</protein>
<evidence type="ECO:0008006" key="3">
    <source>
        <dbReference type="Google" id="ProtNLM"/>
    </source>
</evidence>
<dbReference type="PANTHER" id="PTHR48100">
    <property type="entry name" value="BROAD-SPECIFICITY PHOSPHATASE YOR283W-RELATED"/>
    <property type="match status" value="1"/>
</dbReference>
<dbReference type="GO" id="GO:0005737">
    <property type="term" value="C:cytoplasm"/>
    <property type="evidence" value="ECO:0007669"/>
    <property type="project" value="TreeGrafter"/>
</dbReference>